<evidence type="ECO:0000256" key="5">
    <source>
        <dbReference type="ARBA" id="ARBA00022692"/>
    </source>
</evidence>
<protein>
    <submittedName>
        <fullName evidence="9">NHL repeat-containing protein</fullName>
    </submittedName>
</protein>
<evidence type="ECO:0000256" key="2">
    <source>
        <dbReference type="ARBA" id="ARBA00022475"/>
    </source>
</evidence>
<keyword evidence="6 8" id="KW-1133">Transmembrane helix</keyword>
<accession>A0A0G0PXE2</accession>
<proteinExistence type="predicted"/>
<sequence>MIDLITNYKSQITKWVKENRLEAFWLAVILIIGAFFRLYRIDEYMTFLGDEGRDAIIVRRLLVNFDPILIGPGTSIGNMYLGPIYYYMMAPALLLAGFNPAGPSVMIALLGVFTMWFVWFVVRGWFPTSPRFRGTSPFSINVAALGSAALYAVSPVVINFSKSSWNPNIMPFFSLLTIYSIWKWWMEGKFKWIVVTAVSIAFVLQSHYLGLLLVPVVGLFCLLTFLKINRLQITDHRSLKRNFLKYSTFGIGALTILMLPLLIFDLRHNFMNFNAVKQFFTQRQTTVSALPWKSIPKLSEVMNDSTSSLLGAKNVDLTWLFTYGILFFTLWILIRELFSKRKINIKDKKYWNYLWEKIENANLSPYFLLIIWLLTAYVGLGLYKQHIYDHYYGFFFTAPFILVGGITQYILDNFKSYWKIIITIFFIYAITTNLVGNPLKYPPNRQMQRAIEVAEKIKGEARGQKFNLAVIAERNYEDGYQFFLEKWGEPVYDIDALNYEKTLADNLFVVCEMPKEKCDPVHNPKTEVANFGWSKVEGEWEVGGITLYKLIHTQ</sequence>
<feature type="transmembrane region" description="Helical" evidence="8">
    <location>
        <begin position="192"/>
        <end position="225"/>
    </location>
</feature>
<feature type="transmembrane region" description="Helical" evidence="8">
    <location>
        <begin position="21"/>
        <end position="39"/>
    </location>
</feature>
<keyword evidence="7 8" id="KW-0472">Membrane</keyword>
<dbReference type="STRING" id="1618573.UT19_C0004G0032"/>
<feature type="transmembrane region" description="Helical" evidence="8">
    <location>
        <begin position="138"/>
        <end position="157"/>
    </location>
</feature>
<organism evidence="9 10">
    <name type="scientific">Candidatus Woesebacteria bacterium GW2011_GWB1_39_10b</name>
    <dbReference type="NCBI Taxonomy" id="1618573"/>
    <lineage>
        <taxon>Bacteria</taxon>
        <taxon>Candidatus Woeseibacteriota</taxon>
    </lineage>
</organism>
<feature type="transmembrane region" description="Helical" evidence="8">
    <location>
        <begin position="317"/>
        <end position="338"/>
    </location>
</feature>
<dbReference type="GO" id="GO:0005886">
    <property type="term" value="C:plasma membrane"/>
    <property type="evidence" value="ECO:0007669"/>
    <property type="project" value="UniProtKB-SubCell"/>
</dbReference>
<reference evidence="9 10" key="1">
    <citation type="journal article" date="2015" name="Nature">
        <title>rRNA introns, odd ribosomes, and small enigmatic genomes across a large radiation of phyla.</title>
        <authorList>
            <person name="Brown C.T."/>
            <person name="Hug L.A."/>
            <person name="Thomas B.C."/>
            <person name="Sharon I."/>
            <person name="Castelle C.J."/>
            <person name="Singh A."/>
            <person name="Wilkins M.J."/>
            <person name="Williams K.H."/>
            <person name="Banfield J.F."/>
        </authorList>
    </citation>
    <scope>NUCLEOTIDE SEQUENCE [LARGE SCALE GENOMIC DNA]</scope>
</reference>
<gene>
    <name evidence="9" type="ORF">UT19_C0004G0032</name>
</gene>
<feature type="transmembrane region" description="Helical" evidence="8">
    <location>
        <begin position="105"/>
        <end position="126"/>
    </location>
</feature>
<feature type="transmembrane region" description="Helical" evidence="8">
    <location>
        <begin position="79"/>
        <end position="98"/>
    </location>
</feature>
<feature type="transmembrane region" description="Helical" evidence="8">
    <location>
        <begin position="169"/>
        <end position="186"/>
    </location>
</feature>
<evidence type="ECO:0000313" key="9">
    <source>
        <dbReference type="EMBL" id="KKQ94071.1"/>
    </source>
</evidence>
<dbReference type="AlphaFoldDB" id="A0A0G0PXE2"/>
<dbReference type="GO" id="GO:0009103">
    <property type="term" value="P:lipopolysaccharide biosynthetic process"/>
    <property type="evidence" value="ECO:0007669"/>
    <property type="project" value="UniProtKB-ARBA"/>
</dbReference>
<comment type="subcellular location">
    <subcellularLocation>
        <location evidence="1">Cell membrane</location>
        <topology evidence="1">Multi-pass membrane protein</topology>
    </subcellularLocation>
</comment>
<evidence type="ECO:0000256" key="8">
    <source>
        <dbReference type="SAM" id="Phobius"/>
    </source>
</evidence>
<dbReference type="PANTHER" id="PTHR33908:SF11">
    <property type="entry name" value="MEMBRANE PROTEIN"/>
    <property type="match status" value="1"/>
</dbReference>
<comment type="caution">
    <text evidence="9">The sequence shown here is derived from an EMBL/GenBank/DDBJ whole genome shotgun (WGS) entry which is preliminary data.</text>
</comment>
<dbReference type="EMBL" id="LBVW01000004">
    <property type="protein sequence ID" value="KKQ94071.1"/>
    <property type="molecule type" value="Genomic_DNA"/>
</dbReference>
<evidence type="ECO:0000256" key="1">
    <source>
        <dbReference type="ARBA" id="ARBA00004651"/>
    </source>
</evidence>
<dbReference type="InterPro" id="IPR050297">
    <property type="entry name" value="LipidA_mod_glycosyltrf_83"/>
</dbReference>
<dbReference type="Proteomes" id="UP000034932">
    <property type="component" value="Unassembled WGS sequence"/>
</dbReference>
<evidence type="ECO:0000313" key="10">
    <source>
        <dbReference type="Proteomes" id="UP000034932"/>
    </source>
</evidence>
<name>A0A0G0PXE2_9BACT</name>
<evidence type="ECO:0000256" key="3">
    <source>
        <dbReference type="ARBA" id="ARBA00022676"/>
    </source>
</evidence>
<feature type="transmembrane region" description="Helical" evidence="8">
    <location>
        <begin position="246"/>
        <end position="264"/>
    </location>
</feature>
<keyword evidence="3" id="KW-0328">Glycosyltransferase</keyword>
<keyword evidence="4" id="KW-0808">Transferase</keyword>
<evidence type="ECO:0000256" key="4">
    <source>
        <dbReference type="ARBA" id="ARBA00022679"/>
    </source>
</evidence>
<feature type="transmembrane region" description="Helical" evidence="8">
    <location>
        <begin position="391"/>
        <end position="411"/>
    </location>
</feature>
<dbReference type="PANTHER" id="PTHR33908">
    <property type="entry name" value="MANNOSYLTRANSFERASE YKCB-RELATED"/>
    <property type="match status" value="1"/>
</dbReference>
<feature type="transmembrane region" description="Helical" evidence="8">
    <location>
        <begin position="366"/>
        <end position="385"/>
    </location>
</feature>
<evidence type="ECO:0000256" key="6">
    <source>
        <dbReference type="ARBA" id="ARBA00022989"/>
    </source>
</evidence>
<evidence type="ECO:0000256" key="7">
    <source>
        <dbReference type="ARBA" id="ARBA00023136"/>
    </source>
</evidence>
<keyword evidence="2" id="KW-1003">Cell membrane</keyword>
<feature type="transmembrane region" description="Helical" evidence="8">
    <location>
        <begin position="418"/>
        <end position="436"/>
    </location>
</feature>
<keyword evidence="5 8" id="KW-0812">Transmembrane</keyword>
<dbReference type="GO" id="GO:0016763">
    <property type="term" value="F:pentosyltransferase activity"/>
    <property type="evidence" value="ECO:0007669"/>
    <property type="project" value="TreeGrafter"/>
</dbReference>